<comment type="catalytic activity">
    <reaction evidence="8 10">
        <text>5-[(5-phospho-1-deoxy-D-ribulos-1-ylimino)methylamino]-1-(5-phospho-beta-D-ribosyl)imidazole-4-carboxamide + L-glutamine = D-erythro-1-(imidazol-4-yl)glycerol 3-phosphate + 5-amino-1-(5-phospho-beta-D-ribosyl)imidazole-4-carboxamide + L-glutamate + H(+)</text>
        <dbReference type="Rhea" id="RHEA:24793"/>
        <dbReference type="ChEBI" id="CHEBI:15378"/>
        <dbReference type="ChEBI" id="CHEBI:29985"/>
        <dbReference type="ChEBI" id="CHEBI:58278"/>
        <dbReference type="ChEBI" id="CHEBI:58359"/>
        <dbReference type="ChEBI" id="CHEBI:58475"/>
        <dbReference type="ChEBI" id="CHEBI:58525"/>
        <dbReference type="EC" id="4.3.2.10"/>
    </reaction>
</comment>
<protein>
    <recommendedName>
        <fullName evidence="10">Imidazole glycerol phosphate synthase subunit HisH</fullName>
        <ecNumber evidence="10">4.3.2.10</ecNumber>
    </recommendedName>
    <alternativeName>
        <fullName evidence="10">IGP synthase glutaminase subunit</fullName>
        <ecNumber evidence="10">3.5.1.2</ecNumber>
    </alternativeName>
    <alternativeName>
        <fullName evidence="10">IGP synthase subunit HisH</fullName>
    </alternativeName>
    <alternativeName>
        <fullName evidence="10">ImGP synthase subunit HisH</fullName>
        <shortName evidence="10">IGPS subunit HisH</shortName>
    </alternativeName>
</protein>
<dbReference type="NCBIfam" id="TIGR01855">
    <property type="entry name" value="IMP_synth_hisH"/>
    <property type="match status" value="1"/>
</dbReference>
<feature type="domain" description="Glutamine amidotransferase" evidence="12">
    <location>
        <begin position="6"/>
        <end position="207"/>
    </location>
</feature>
<dbReference type="GO" id="GO:0005737">
    <property type="term" value="C:cytoplasm"/>
    <property type="evidence" value="ECO:0007669"/>
    <property type="project" value="UniProtKB-SubCell"/>
</dbReference>
<dbReference type="PATRIC" id="fig|1208918.3.peg.21"/>
<dbReference type="Pfam" id="PF00117">
    <property type="entry name" value="GATase"/>
    <property type="match status" value="1"/>
</dbReference>
<dbReference type="Proteomes" id="UP000011686">
    <property type="component" value="Chromosome"/>
</dbReference>
<dbReference type="GO" id="GO:0000105">
    <property type="term" value="P:L-histidine biosynthetic process"/>
    <property type="evidence" value="ECO:0007669"/>
    <property type="project" value="UniProtKB-UniRule"/>
</dbReference>
<dbReference type="RefSeq" id="WP_015238866.1">
    <property type="nucleotide sequence ID" value="NC_020283.1"/>
</dbReference>
<evidence type="ECO:0000256" key="8">
    <source>
        <dbReference type="ARBA" id="ARBA00047838"/>
    </source>
</evidence>
<keyword evidence="6 10" id="KW-0368">Histidine biosynthesis</keyword>
<dbReference type="AlphaFoldDB" id="M1LVP5"/>
<dbReference type="PIRSF" id="PIRSF000495">
    <property type="entry name" value="Amidotransf_hisH"/>
    <property type="match status" value="1"/>
</dbReference>
<evidence type="ECO:0000256" key="4">
    <source>
        <dbReference type="ARBA" id="ARBA00022801"/>
    </source>
</evidence>
<reference evidence="13 14" key="1">
    <citation type="journal article" date="2013" name="Genome Biol. Evol.">
        <title>Genome evolution and phylogenomic analysis of candidatus kinetoplastibacterium, the betaproteobacterial endosymbionts of strigomonas and angomonas.</title>
        <authorList>
            <person name="Alves J.M."/>
            <person name="Serrano M.G."/>
            <person name="Maia da Silva F."/>
            <person name="Voegtly L.J."/>
            <person name="Matveyev A.V."/>
            <person name="Teixeira M.M."/>
            <person name="Camargo E.P."/>
            <person name="Buck G.A."/>
        </authorList>
    </citation>
    <scope>NUCLEOTIDE SEQUENCE [LARGE SCALE GENOMIC DNA]</scope>
    <source>
        <strain evidence="13 14">TCC036E</strain>
    </source>
</reference>
<evidence type="ECO:0000313" key="14">
    <source>
        <dbReference type="Proteomes" id="UP000011686"/>
    </source>
</evidence>
<keyword evidence="7 10" id="KW-0456">Lyase</keyword>
<dbReference type="STRING" id="1208918.CDEE_0233"/>
<dbReference type="EC" id="4.3.2.10" evidence="10"/>
<evidence type="ECO:0000256" key="2">
    <source>
        <dbReference type="ARBA" id="ARBA00022490"/>
    </source>
</evidence>
<feature type="active site" evidence="10 11">
    <location>
        <position position="201"/>
    </location>
</feature>
<dbReference type="InterPro" id="IPR029062">
    <property type="entry name" value="Class_I_gatase-like"/>
</dbReference>
<keyword evidence="14" id="KW-1185">Reference proteome</keyword>
<comment type="subunit">
    <text evidence="10">Heterodimer of HisH and HisF.</text>
</comment>
<keyword evidence="13" id="KW-0328">Glycosyltransferase</keyword>
<feature type="active site" evidence="10 11">
    <location>
        <position position="199"/>
    </location>
</feature>
<dbReference type="PANTHER" id="PTHR42701">
    <property type="entry name" value="IMIDAZOLE GLYCEROL PHOSPHATE SYNTHASE SUBUNIT HISH"/>
    <property type="match status" value="1"/>
</dbReference>
<evidence type="ECO:0000256" key="9">
    <source>
        <dbReference type="ARBA" id="ARBA00049534"/>
    </source>
</evidence>
<comment type="subcellular location">
    <subcellularLocation>
        <location evidence="10">Cytoplasm</location>
    </subcellularLocation>
</comment>
<evidence type="ECO:0000256" key="7">
    <source>
        <dbReference type="ARBA" id="ARBA00023239"/>
    </source>
</evidence>
<gene>
    <name evidence="10" type="primary">hisH</name>
    <name evidence="13" type="ORF">CDEE_0233</name>
</gene>
<dbReference type="KEGG" id="kct:CDEE_0233"/>
<evidence type="ECO:0000256" key="5">
    <source>
        <dbReference type="ARBA" id="ARBA00022962"/>
    </source>
</evidence>
<evidence type="ECO:0000259" key="12">
    <source>
        <dbReference type="Pfam" id="PF00117"/>
    </source>
</evidence>
<dbReference type="eggNOG" id="COG0118">
    <property type="taxonomic scope" value="Bacteria"/>
</dbReference>
<sequence>MTKIAIIDYGMSNLHSVARALQYASPEASIKICNKSKDISEADRIILPGQGAMSDSMMNLEKSGLLDIVKETINNKPVMGICVGQQMLFESSEEGNNTTCLSLLKGHVHLFKGEIFAQNDVCLQSNNDLLKVPHIGWNKVRQCQKHYLWTDIPNNTHFYFVHSYYVKPVDSKLILGETDYGISFASAIVSNNIFAVQFHPEKSSKNGLILYRNFVNWKP</sequence>
<dbReference type="GO" id="GO:0016829">
    <property type="term" value="F:lyase activity"/>
    <property type="evidence" value="ECO:0007669"/>
    <property type="project" value="UniProtKB-KW"/>
</dbReference>
<name>M1LVP5_9PROT</name>
<proteinExistence type="inferred from homology"/>
<keyword evidence="2 10" id="KW-0963">Cytoplasm</keyword>
<evidence type="ECO:0000313" key="13">
    <source>
        <dbReference type="EMBL" id="AGF47324.1"/>
    </source>
</evidence>
<evidence type="ECO:0000256" key="3">
    <source>
        <dbReference type="ARBA" id="ARBA00022605"/>
    </source>
</evidence>
<dbReference type="HAMAP" id="MF_00278">
    <property type="entry name" value="HisH"/>
    <property type="match status" value="1"/>
</dbReference>
<dbReference type="InterPro" id="IPR017926">
    <property type="entry name" value="GATASE"/>
</dbReference>
<comment type="function">
    <text evidence="10">IGPS catalyzes the conversion of PRFAR and glutamine to IGP, AICAR and glutamate. The HisH subunit catalyzes the hydrolysis of glutamine to glutamate and ammonia as part of the synthesis of IGP and AICAR. The resulting ammonia molecule is channeled to the active site of HisF.</text>
</comment>
<evidence type="ECO:0000256" key="6">
    <source>
        <dbReference type="ARBA" id="ARBA00023102"/>
    </source>
</evidence>
<keyword evidence="3 10" id="KW-0028">Amino-acid biosynthesis</keyword>
<dbReference type="GO" id="GO:0000107">
    <property type="term" value="F:imidazoleglycerol-phosphate synthase activity"/>
    <property type="evidence" value="ECO:0007669"/>
    <property type="project" value="UniProtKB-UniRule"/>
</dbReference>
<dbReference type="PROSITE" id="PS51273">
    <property type="entry name" value="GATASE_TYPE_1"/>
    <property type="match status" value="1"/>
</dbReference>
<dbReference type="EMBL" id="CP003804">
    <property type="protein sequence ID" value="AGF47324.1"/>
    <property type="molecule type" value="Genomic_DNA"/>
</dbReference>
<dbReference type="Gene3D" id="3.40.50.880">
    <property type="match status" value="1"/>
</dbReference>
<dbReference type="SUPFAM" id="SSF52317">
    <property type="entry name" value="Class I glutamine amidotransferase-like"/>
    <property type="match status" value="1"/>
</dbReference>
<dbReference type="InterPro" id="IPR010139">
    <property type="entry name" value="Imidazole-glycPsynth_HisH"/>
</dbReference>
<dbReference type="HOGENOM" id="CLU_071837_2_0_4"/>
<feature type="active site" description="Nucleophile" evidence="10 11">
    <location>
        <position position="82"/>
    </location>
</feature>
<evidence type="ECO:0000256" key="1">
    <source>
        <dbReference type="ARBA" id="ARBA00005091"/>
    </source>
</evidence>
<keyword evidence="4 10" id="KW-0378">Hydrolase</keyword>
<accession>M1LVP5</accession>
<dbReference type="GO" id="GO:0004359">
    <property type="term" value="F:glutaminase activity"/>
    <property type="evidence" value="ECO:0007669"/>
    <property type="project" value="UniProtKB-EC"/>
</dbReference>
<comment type="pathway">
    <text evidence="1 10">Amino-acid biosynthesis; L-histidine biosynthesis; L-histidine from 5-phospho-alpha-D-ribose 1-diphosphate: step 5/9.</text>
</comment>
<evidence type="ECO:0000256" key="11">
    <source>
        <dbReference type="PIRSR" id="PIRSR000495-1"/>
    </source>
</evidence>
<dbReference type="EC" id="3.5.1.2" evidence="10"/>
<keyword evidence="13" id="KW-0808">Transferase</keyword>
<dbReference type="UniPathway" id="UPA00031">
    <property type="reaction ID" value="UER00010"/>
</dbReference>
<dbReference type="CDD" id="cd01748">
    <property type="entry name" value="GATase1_IGP_Synthase"/>
    <property type="match status" value="1"/>
</dbReference>
<keyword evidence="5 10" id="KW-0315">Glutamine amidotransferase</keyword>
<dbReference type="PANTHER" id="PTHR42701:SF2">
    <property type="entry name" value="IMIDAZOLE GLYCEROL PHOSPHATE SYNTHASE SUBUNIT HISH 1"/>
    <property type="match status" value="1"/>
</dbReference>
<evidence type="ECO:0000256" key="10">
    <source>
        <dbReference type="HAMAP-Rule" id="MF_00278"/>
    </source>
</evidence>
<comment type="catalytic activity">
    <reaction evidence="9 10">
        <text>L-glutamine + H2O = L-glutamate + NH4(+)</text>
        <dbReference type="Rhea" id="RHEA:15889"/>
        <dbReference type="ChEBI" id="CHEBI:15377"/>
        <dbReference type="ChEBI" id="CHEBI:28938"/>
        <dbReference type="ChEBI" id="CHEBI:29985"/>
        <dbReference type="ChEBI" id="CHEBI:58359"/>
        <dbReference type="EC" id="3.5.1.2"/>
    </reaction>
</comment>
<organism evidence="13 14">
    <name type="scientific">Candidatus Kinetoplastidibacterium crithidiae TCC036E</name>
    <dbReference type="NCBI Taxonomy" id="1208918"/>
    <lineage>
        <taxon>Bacteria</taxon>
        <taxon>Pseudomonadati</taxon>
        <taxon>Pseudomonadota</taxon>
        <taxon>Betaproteobacteria</taxon>
        <taxon>Candidatus Kinetoplastidibacterium</taxon>
    </lineage>
</organism>